<accession>A0A380THG4</accession>
<dbReference type="EMBL" id="UIDG01000412">
    <property type="protein sequence ID" value="SUS07608.1"/>
    <property type="molecule type" value="Genomic_DNA"/>
</dbReference>
<name>A0A380THG4_9ZZZZ</name>
<dbReference type="AlphaFoldDB" id="A0A380THG4"/>
<proteinExistence type="predicted"/>
<protein>
    <submittedName>
        <fullName evidence="1">Uncharacterized protein</fullName>
    </submittedName>
</protein>
<reference evidence="1" key="1">
    <citation type="submission" date="2018-07" db="EMBL/GenBank/DDBJ databases">
        <authorList>
            <person name="Quirk P.G."/>
            <person name="Krulwich T.A."/>
        </authorList>
    </citation>
    <scope>NUCLEOTIDE SEQUENCE</scope>
</reference>
<gene>
    <name evidence="1" type="ORF">DF3PB_470019</name>
</gene>
<evidence type="ECO:0000313" key="1">
    <source>
        <dbReference type="EMBL" id="SUS07608.1"/>
    </source>
</evidence>
<sequence length="183" mass="20947">MAFEHIEFWTANGIFSNNSISRMLEVEFTSELLIAQMDGMQDKKKSIDTFYADYDEDFDDRDLHLDRFRTTIGTIAESLGDTLAEGEFSRTPQFYTLFCATYHRLFGLPNFALATPKRKKLNAGESQSLREATQRLSTSISSHKRGEQVPKSHAAFIAASISQTDNIRPRTDRLKKLYEEAFL</sequence>
<organism evidence="1">
    <name type="scientific">metagenome</name>
    <dbReference type="NCBI Taxonomy" id="256318"/>
    <lineage>
        <taxon>unclassified sequences</taxon>
        <taxon>metagenomes</taxon>
    </lineage>
</organism>